<dbReference type="Gene3D" id="3.30.70.1430">
    <property type="entry name" value="Multidrug efflux transporter AcrB pore domain"/>
    <property type="match status" value="1"/>
</dbReference>
<dbReference type="InterPro" id="IPR001036">
    <property type="entry name" value="Acrflvin-R"/>
</dbReference>
<keyword evidence="1" id="KW-0472">Membrane</keyword>
<dbReference type="EMBL" id="UINC01194111">
    <property type="protein sequence ID" value="SVE10036.1"/>
    <property type="molecule type" value="Genomic_DNA"/>
</dbReference>
<evidence type="ECO:0008006" key="3">
    <source>
        <dbReference type="Google" id="ProtNLM"/>
    </source>
</evidence>
<dbReference type="Pfam" id="PF00873">
    <property type="entry name" value="ACR_tran"/>
    <property type="match status" value="1"/>
</dbReference>
<accession>A0A383AQ43</accession>
<keyword evidence="1" id="KW-1133">Transmembrane helix</keyword>
<organism evidence="2">
    <name type="scientific">marine metagenome</name>
    <dbReference type="NCBI Taxonomy" id="408172"/>
    <lineage>
        <taxon>unclassified sequences</taxon>
        <taxon>metagenomes</taxon>
        <taxon>ecological metagenomes</taxon>
    </lineage>
</organism>
<dbReference type="AlphaFoldDB" id="A0A383AQ43"/>
<proteinExistence type="predicted"/>
<dbReference type="GO" id="GO:0042910">
    <property type="term" value="F:xenobiotic transmembrane transporter activity"/>
    <property type="evidence" value="ECO:0007669"/>
    <property type="project" value="TreeGrafter"/>
</dbReference>
<feature type="transmembrane region" description="Helical" evidence="1">
    <location>
        <begin position="12"/>
        <end position="31"/>
    </location>
</feature>
<name>A0A383AQ43_9ZZZZ</name>
<gene>
    <name evidence="2" type="ORF">METZ01_LOCUS462890</name>
</gene>
<dbReference type="GO" id="GO:0005886">
    <property type="term" value="C:plasma membrane"/>
    <property type="evidence" value="ECO:0007669"/>
    <property type="project" value="TreeGrafter"/>
</dbReference>
<feature type="non-terminal residue" evidence="2">
    <location>
        <position position="118"/>
    </location>
</feature>
<dbReference type="Gene3D" id="1.20.1640.10">
    <property type="entry name" value="Multidrug efflux transporter AcrB transmembrane domain"/>
    <property type="match status" value="1"/>
</dbReference>
<evidence type="ECO:0000313" key="2">
    <source>
        <dbReference type="EMBL" id="SVE10036.1"/>
    </source>
</evidence>
<evidence type="ECO:0000256" key="1">
    <source>
        <dbReference type="SAM" id="Phobius"/>
    </source>
</evidence>
<keyword evidence="1" id="KW-0812">Transmembrane</keyword>
<protein>
    <recommendedName>
        <fullName evidence="3">Acriflavin resistance protein</fullName>
    </recommendedName>
</protein>
<feature type="non-terminal residue" evidence="2">
    <location>
        <position position="1"/>
    </location>
</feature>
<dbReference type="PANTHER" id="PTHR32063">
    <property type="match status" value="1"/>
</dbReference>
<sequence length="118" mass="13099">VNFVTQLAMRSRPVTVLAIIMLTIISINSYVNMQRELFPEIEFPNIFVVTVYPNSNPEAIAREITAPIENSISGISGIKEIRSTSSNTSSNITITFDFKKDLTKAETEVNSAISDLKM</sequence>
<dbReference type="PANTHER" id="PTHR32063:SF24">
    <property type="entry name" value="CATION EFFLUX SYSTEM (ACRB_ACRD_ACRF FAMILY)"/>
    <property type="match status" value="1"/>
</dbReference>
<reference evidence="2" key="1">
    <citation type="submission" date="2018-05" db="EMBL/GenBank/DDBJ databases">
        <authorList>
            <person name="Lanie J.A."/>
            <person name="Ng W.-L."/>
            <person name="Kazmierczak K.M."/>
            <person name="Andrzejewski T.M."/>
            <person name="Davidsen T.M."/>
            <person name="Wayne K.J."/>
            <person name="Tettelin H."/>
            <person name="Glass J.I."/>
            <person name="Rusch D."/>
            <person name="Podicherti R."/>
            <person name="Tsui H.-C.T."/>
            <person name="Winkler M.E."/>
        </authorList>
    </citation>
    <scope>NUCLEOTIDE SEQUENCE</scope>
</reference>
<dbReference type="SUPFAM" id="SSF82693">
    <property type="entry name" value="Multidrug efflux transporter AcrB pore domain, PN1, PN2, PC1 and PC2 subdomains"/>
    <property type="match status" value="1"/>
</dbReference>